<protein>
    <submittedName>
        <fullName evidence="3">Uncharacterized protein</fullName>
    </submittedName>
</protein>
<keyword evidence="4" id="KW-1185">Reference proteome</keyword>
<dbReference type="EMBL" id="MU826827">
    <property type="protein sequence ID" value="KAJ7374511.1"/>
    <property type="molecule type" value="Genomic_DNA"/>
</dbReference>
<comment type="caution">
    <text evidence="3">The sequence shown here is derived from an EMBL/GenBank/DDBJ whole genome shotgun (WGS) entry which is preliminary data.</text>
</comment>
<sequence>MVNMQVEPPMSGFFGLLPIRLNRKEDIDVDLQLTDWGMNNSSQVVLPYDEKLQNFNIEAARKHYKFLYLLQEHKKERQQLQEQLTTLEKQLADSAETNVDQNDSVILENAERSTGIAGTFQKIDGKFKKVLNLWRKCSAQDNHCGVQAVPANQQRIVGECKRSLWIFFIFIFLNLFIYFVQLQNWMMDDAYCHGDSIE</sequence>
<evidence type="ECO:0000313" key="4">
    <source>
        <dbReference type="Proteomes" id="UP001163046"/>
    </source>
</evidence>
<keyword evidence="2" id="KW-0812">Transmembrane</keyword>
<keyword evidence="2" id="KW-0472">Membrane</keyword>
<dbReference type="AlphaFoldDB" id="A0A9W9Z3V4"/>
<proteinExistence type="predicted"/>
<feature type="coiled-coil region" evidence="1">
    <location>
        <begin position="70"/>
        <end position="97"/>
    </location>
</feature>
<gene>
    <name evidence="3" type="ORF">OS493_004849</name>
</gene>
<name>A0A9W9Z3V4_9CNID</name>
<keyword evidence="1" id="KW-0175">Coiled coil</keyword>
<evidence type="ECO:0000256" key="2">
    <source>
        <dbReference type="SAM" id="Phobius"/>
    </source>
</evidence>
<evidence type="ECO:0000256" key="1">
    <source>
        <dbReference type="SAM" id="Coils"/>
    </source>
</evidence>
<dbReference type="Proteomes" id="UP001163046">
    <property type="component" value="Unassembled WGS sequence"/>
</dbReference>
<reference evidence="3" key="1">
    <citation type="submission" date="2023-01" db="EMBL/GenBank/DDBJ databases">
        <title>Genome assembly of the deep-sea coral Lophelia pertusa.</title>
        <authorList>
            <person name="Herrera S."/>
            <person name="Cordes E."/>
        </authorList>
    </citation>
    <scope>NUCLEOTIDE SEQUENCE</scope>
    <source>
        <strain evidence="3">USNM1676648</strain>
        <tissue evidence="3">Polyp</tissue>
    </source>
</reference>
<keyword evidence="2" id="KW-1133">Transmembrane helix</keyword>
<organism evidence="3 4">
    <name type="scientific">Desmophyllum pertusum</name>
    <dbReference type="NCBI Taxonomy" id="174260"/>
    <lineage>
        <taxon>Eukaryota</taxon>
        <taxon>Metazoa</taxon>
        <taxon>Cnidaria</taxon>
        <taxon>Anthozoa</taxon>
        <taxon>Hexacorallia</taxon>
        <taxon>Scleractinia</taxon>
        <taxon>Caryophylliina</taxon>
        <taxon>Caryophylliidae</taxon>
        <taxon>Desmophyllum</taxon>
    </lineage>
</organism>
<accession>A0A9W9Z3V4</accession>
<evidence type="ECO:0000313" key="3">
    <source>
        <dbReference type="EMBL" id="KAJ7374511.1"/>
    </source>
</evidence>
<feature type="transmembrane region" description="Helical" evidence="2">
    <location>
        <begin position="164"/>
        <end position="181"/>
    </location>
</feature>